<reference evidence="2" key="1">
    <citation type="submission" date="2020-07" db="EMBL/GenBank/DDBJ databases">
        <title>Metabolic diversity and evolutionary history of the archaeal phylum ###Micrarchaeota### uncovered from a freshwater lake metagenome.</title>
        <authorList>
            <person name="Kadnikov V.V."/>
            <person name="Savvichev A.S."/>
            <person name="Mardanov A.V."/>
            <person name="Beletsky A.V."/>
            <person name="Chupakov A.V."/>
            <person name="Kokryatskaya N.M."/>
            <person name="Pimenov N.V."/>
            <person name="Ravin N.V."/>
        </authorList>
    </citation>
    <scope>NUCLEOTIDE SEQUENCE [LARGE SCALE GENOMIC DNA]</scope>
</reference>
<dbReference type="KEGG" id="flt:Sv326_0855"/>
<dbReference type="AlphaFoldDB" id="A0A7D5XJX4"/>
<dbReference type="PROSITE" id="PS51257">
    <property type="entry name" value="PROKAR_LIPOPROTEIN"/>
    <property type="match status" value="1"/>
</dbReference>
<dbReference type="EMBL" id="CP058998">
    <property type="protein sequence ID" value="QLJ53030.1"/>
    <property type="molecule type" value="Genomic_DNA"/>
</dbReference>
<gene>
    <name evidence="1" type="ORF">Sv326_0855</name>
</gene>
<protein>
    <submittedName>
        <fullName evidence="1">Uncharacterized protein</fullName>
    </submittedName>
</protein>
<sequence length="417" mass="46759">MNVKIALFTVFFLLLFGCVSYQLPEGPKNNGTVTPPPVELQCAEITDRAEGDRCYYNDAISKNNLTACSFIFSDSLRDACNLRFAINLNDSTLCGRILSMETRDDCYHTLAPVVGVVTCKKIENAILRKQCRLDLGDDTVLCEEMTDGYDFHLCMAKARNNESICAEIQNQSLTDMCYVEFAKNKNDYSICALPAGAGVRGDCYRYFAYLNSNSSLCSSISNLYTKYLCLTKLTGNYSLCNELPDYLQIDSCIEVFASDSTNYSLCSNISTHLYQDKCYTNIAVKSRNADICSRIICYECITDKDNCYYGVANVTGNISLCNRISEPMKKDSCHLNIAKSASNPSFCSKIENTYTMNTCYSSIIYNQNYTFSSCATIIHQNWEDECFKQLAINSKNSTVCQSITDPFVKNNCIRESS</sequence>
<proteinExistence type="predicted"/>
<organism evidence="1 2">
    <name type="scientific">Fermentimicrarchaeum limneticum</name>
    <dbReference type="NCBI Taxonomy" id="2795018"/>
    <lineage>
        <taxon>Archaea</taxon>
        <taxon>Candidatus Micrarchaeota</taxon>
        <taxon>Candidatus Fermentimicrarchaeales</taxon>
        <taxon>Candidatus Fermentimicrarchaeaceae</taxon>
        <taxon>Candidatus Fermentimicrarchaeum</taxon>
    </lineage>
</organism>
<accession>A0A7D5XJX4</accession>
<evidence type="ECO:0000313" key="1">
    <source>
        <dbReference type="EMBL" id="QLJ53030.1"/>
    </source>
</evidence>
<evidence type="ECO:0000313" key="2">
    <source>
        <dbReference type="Proteomes" id="UP000510821"/>
    </source>
</evidence>
<name>A0A7D5XJX4_FERL1</name>
<dbReference type="Proteomes" id="UP000510821">
    <property type="component" value="Chromosome"/>
</dbReference>